<organism evidence="1">
    <name type="scientific">marine metagenome</name>
    <dbReference type="NCBI Taxonomy" id="408172"/>
    <lineage>
        <taxon>unclassified sequences</taxon>
        <taxon>metagenomes</taxon>
        <taxon>ecological metagenomes</taxon>
    </lineage>
</organism>
<sequence length="32" mass="3692">VECISIKDRKDSLFQPKETAISDSTFFEEISK</sequence>
<dbReference type="EMBL" id="UINC01154680">
    <property type="protein sequence ID" value="SVD50100.1"/>
    <property type="molecule type" value="Genomic_DNA"/>
</dbReference>
<accession>A0A382VUN9</accession>
<name>A0A382VUN9_9ZZZZ</name>
<feature type="non-terminal residue" evidence="1">
    <location>
        <position position="1"/>
    </location>
</feature>
<gene>
    <name evidence="1" type="ORF">METZ01_LOCUS402954</name>
</gene>
<evidence type="ECO:0000313" key="1">
    <source>
        <dbReference type="EMBL" id="SVD50100.1"/>
    </source>
</evidence>
<feature type="non-terminal residue" evidence="1">
    <location>
        <position position="32"/>
    </location>
</feature>
<reference evidence="1" key="1">
    <citation type="submission" date="2018-05" db="EMBL/GenBank/DDBJ databases">
        <authorList>
            <person name="Lanie J.A."/>
            <person name="Ng W.-L."/>
            <person name="Kazmierczak K.M."/>
            <person name="Andrzejewski T.M."/>
            <person name="Davidsen T.M."/>
            <person name="Wayne K.J."/>
            <person name="Tettelin H."/>
            <person name="Glass J.I."/>
            <person name="Rusch D."/>
            <person name="Podicherti R."/>
            <person name="Tsui H.-C.T."/>
            <person name="Winkler M.E."/>
        </authorList>
    </citation>
    <scope>NUCLEOTIDE SEQUENCE</scope>
</reference>
<protein>
    <submittedName>
        <fullName evidence="1">Uncharacterized protein</fullName>
    </submittedName>
</protein>
<proteinExistence type="predicted"/>
<dbReference type="AlphaFoldDB" id="A0A382VUN9"/>